<dbReference type="GO" id="GO:0005634">
    <property type="term" value="C:nucleus"/>
    <property type="evidence" value="ECO:0007669"/>
    <property type="project" value="TreeGrafter"/>
</dbReference>
<gene>
    <name evidence="1" type="ORF">Slati_1902300</name>
</gene>
<dbReference type="PANTHER" id="PTHR36562:SF5">
    <property type="entry name" value="SERINE_ARGININE REPETITIVE MATRIX 2"/>
    <property type="match status" value="1"/>
</dbReference>
<proteinExistence type="predicted"/>
<dbReference type="AlphaFoldDB" id="A0AAW2X1H1"/>
<protein>
    <submittedName>
        <fullName evidence="1">Serine/arginine repetitive matrix protein 2</fullName>
    </submittedName>
</protein>
<dbReference type="EMBL" id="JACGWN010000006">
    <property type="protein sequence ID" value="KAL0447744.1"/>
    <property type="molecule type" value="Genomic_DNA"/>
</dbReference>
<accession>A0AAW2X1H1</accession>
<reference evidence="1" key="2">
    <citation type="journal article" date="2024" name="Plant">
        <title>Genomic evolution and insights into agronomic trait innovations of Sesamum species.</title>
        <authorList>
            <person name="Miao H."/>
            <person name="Wang L."/>
            <person name="Qu L."/>
            <person name="Liu H."/>
            <person name="Sun Y."/>
            <person name="Le M."/>
            <person name="Wang Q."/>
            <person name="Wei S."/>
            <person name="Zheng Y."/>
            <person name="Lin W."/>
            <person name="Duan Y."/>
            <person name="Cao H."/>
            <person name="Xiong S."/>
            <person name="Wang X."/>
            <person name="Wei L."/>
            <person name="Li C."/>
            <person name="Ma Q."/>
            <person name="Ju M."/>
            <person name="Zhao R."/>
            <person name="Li G."/>
            <person name="Mu C."/>
            <person name="Tian Q."/>
            <person name="Mei H."/>
            <person name="Zhang T."/>
            <person name="Gao T."/>
            <person name="Zhang H."/>
        </authorList>
    </citation>
    <scope>NUCLEOTIDE SEQUENCE</scope>
    <source>
        <strain evidence="1">KEN1</strain>
    </source>
</reference>
<name>A0AAW2X1H1_9LAMI</name>
<reference evidence="1" key="1">
    <citation type="submission" date="2020-06" db="EMBL/GenBank/DDBJ databases">
        <authorList>
            <person name="Li T."/>
            <person name="Hu X."/>
            <person name="Zhang T."/>
            <person name="Song X."/>
            <person name="Zhang H."/>
            <person name="Dai N."/>
            <person name="Sheng W."/>
            <person name="Hou X."/>
            <person name="Wei L."/>
        </authorList>
    </citation>
    <scope>NUCLEOTIDE SEQUENCE</scope>
    <source>
        <strain evidence="1">KEN1</strain>
        <tissue evidence="1">Leaf</tissue>
    </source>
</reference>
<evidence type="ECO:0000313" key="1">
    <source>
        <dbReference type="EMBL" id="KAL0447744.1"/>
    </source>
</evidence>
<dbReference type="InterPro" id="IPR051372">
    <property type="entry name" value="CWC21"/>
</dbReference>
<comment type="caution">
    <text evidence="1">The sequence shown here is derived from an EMBL/GenBank/DDBJ whole genome shotgun (WGS) entry which is preliminary data.</text>
</comment>
<dbReference type="PANTHER" id="PTHR36562">
    <property type="entry name" value="SERINE/ARGININE REPETITIVE MATRIX 2"/>
    <property type="match status" value="1"/>
</dbReference>
<organism evidence="1">
    <name type="scientific">Sesamum latifolium</name>
    <dbReference type="NCBI Taxonomy" id="2727402"/>
    <lineage>
        <taxon>Eukaryota</taxon>
        <taxon>Viridiplantae</taxon>
        <taxon>Streptophyta</taxon>
        <taxon>Embryophyta</taxon>
        <taxon>Tracheophyta</taxon>
        <taxon>Spermatophyta</taxon>
        <taxon>Magnoliopsida</taxon>
        <taxon>eudicotyledons</taxon>
        <taxon>Gunneridae</taxon>
        <taxon>Pentapetalae</taxon>
        <taxon>asterids</taxon>
        <taxon>lamiids</taxon>
        <taxon>Lamiales</taxon>
        <taxon>Pedaliaceae</taxon>
        <taxon>Sesamum</taxon>
    </lineage>
</organism>
<sequence>MYNGIGIHTPRGSGTNGYAQRSKFFLKPKTNTYSIKGFAPGQGTAGVTRKPNKEMLEHDIKRLIQLKIVLSKHNEDLGSNALVFSEKVSETQTHQVSALKERWMETLKAALGITSDADRAPCFVDNSADSHKRRRKI</sequence>